<evidence type="ECO:0000313" key="3">
    <source>
        <dbReference type="Proteomes" id="UP000326757"/>
    </source>
</evidence>
<dbReference type="AlphaFoldDB" id="A0A5N6KHL6"/>
<protein>
    <submittedName>
        <fullName evidence="2">Uncharacterized protein</fullName>
    </submittedName>
</protein>
<proteinExistence type="predicted"/>
<accession>A0A5N6KHL6</accession>
<evidence type="ECO:0000256" key="1">
    <source>
        <dbReference type="SAM" id="MobiDB-lite"/>
    </source>
</evidence>
<keyword evidence="3" id="KW-1185">Reference proteome</keyword>
<comment type="caution">
    <text evidence="2">The sequence shown here is derived from an EMBL/GenBank/DDBJ whole genome shotgun (WGS) entry which is preliminary data.</text>
</comment>
<evidence type="ECO:0000313" key="2">
    <source>
        <dbReference type="EMBL" id="KAB8303274.1"/>
    </source>
</evidence>
<reference evidence="2 3" key="1">
    <citation type="submission" date="2019-06" db="EMBL/GenBank/DDBJ databases">
        <title>Genome Sequence of the Brown Rot Fungal Pathogen Monilinia laxa.</title>
        <authorList>
            <person name="De Miccolis Angelini R.M."/>
            <person name="Landi L."/>
            <person name="Abate D."/>
            <person name="Pollastro S."/>
            <person name="Romanazzi G."/>
            <person name="Faretra F."/>
        </authorList>
    </citation>
    <scope>NUCLEOTIDE SEQUENCE [LARGE SCALE GENOMIC DNA]</scope>
    <source>
        <strain evidence="2 3">Mlax316</strain>
    </source>
</reference>
<dbReference type="EMBL" id="VIGI01000002">
    <property type="protein sequence ID" value="KAB8303274.1"/>
    <property type="molecule type" value="Genomic_DNA"/>
</dbReference>
<feature type="compositionally biased region" description="Basic and acidic residues" evidence="1">
    <location>
        <begin position="103"/>
        <end position="124"/>
    </location>
</feature>
<name>A0A5N6KHL6_MONLA</name>
<organism evidence="2 3">
    <name type="scientific">Monilinia laxa</name>
    <name type="common">Brown rot fungus</name>
    <name type="synonym">Sclerotinia laxa</name>
    <dbReference type="NCBI Taxonomy" id="61186"/>
    <lineage>
        <taxon>Eukaryota</taxon>
        <taxon>Fungi</taxon>
        <taxon>Dikarya</taxon>
        <taxon>Ascomycota</taxon>
        <taxon>Pezizomycotina</taxon>
        <taxon>Leotiomycetes</taxon>
        <taxon>Helotiales</taxon>
        <taxon>Sclerotiniaceae</taxon>
        <taxon>Monilinia</taxon>
    </lineage>
</organism>
<dbReference type="OrthoDB" id="3511202at2759"/>
<feature type="region of interest" description="Disordered" evidence="1">
    <location>
        <begin position="1"/>
        <end position="55"/>
    </location>
</feature>
<dbReference type="Proteomes" id="UP000326757">
    <property type="component" value="Unassembled WGS sequence"/>
</dbReference>
<gene>
    <name evidence="2" type="ORF">EYC80_004716</name>
</gene>
<feature type="region of interest" description="Disordered" evidence="1">
    <location>
        <begin position="98"/>
        <end position="125"/>
    </location>
</feature>
<sequence length="240" mass="27324">MHPSNPPPKALQQLERHKAALIYHQQRPISPPTPQVQQTSSEPLEEPRGRQKHISADLPLSMGNMFQDGITKLPVMYLPEHHLLQIQKLRAKRLKNLQSPVSKKQDVNENGRIEGQKRGGENEPSKIGTLCKNLVPFSNTSRLLQKKLYGLFTHNSSNKLSRETNERRRREQVMKNTQVKTVEMQLHHPADSDKNGIGECDFEIKKWIGMAVKLHATPLVASNNAPDWPLRPSRESGAWI</sequence>